<gene>
    <name evidence="3" type="ORF">Pka01_58440</name>
</gene>
<name>A0A8J3PXD7_9ACTN</name>
<evidence type="ECO:0000313" key="4">
    <source>
        <dbReference type="Proteomes" id="UP000630097"/>
    </source>
</evidence>
<feature type="signal peptide" evidence="2">
    <location>
        <begin position="1"/>
        <end position="21"/>
    </location>
</feature>
<feature type="chain" id="PRO_5038733562" evidence="2">
    <location>
        <begin position="22"/>
        <end position="113"/>
    </location>
</feature>
<comment type="caution">
    <text evidence="3">The sequence shown here is derived from an EMBL/GenBank/DDBJ whole genome shotgun (WGS) entry which is preliminary data.</text>
</comment>
<dbReference type="RefSeq" id="WP_203886044.1">
    <property type="nucleotide sequence ID" value="NZ_BAABHH010000023.1"/>
</dbReference>
<feature type="region of interest" description="Disordered" evidence="1">
    <location>
        <begin position="50"/>
        <end position="113"/>
    </location>
</feature>
<evidence type="ECO:0000256" key="2">
    <source>
        <dbReference type="SAM" id="SignalP"/>
    </source>
</evidence>
<feature type="compositionally biased region" description="Basic and acidic residues" evidence="1">
    <location>
        <begin position="103"/>
        <end position="113"/>
    </location>
</feature>
<keyword evidence="4" id="KW-1185">Reference proteome</keyword>
<protein>
    <submittedName>
        <fullName evidence="3">Uncharacterized protein</fullName>
    </submittedName>
</protein>
<dbReference type="AlphaFoldDB" id="A0A8J3PXD7"/>
<dbReference type="EMBL" id="BONV01000032">
    <property type="protein sequence ID" value="GIG82717.1"/>
    <property type="molecule type" value="Genomic_DNA"/>
</dbReference>
<keyword evidence="2" id="KW-0732">Signal</keyword>
<reference evidence="3 4" key="1">
    <citation type="submission" date="2021-01" db="EMBL/GenBank/DDBJ databases">
        <title>Whole genome shotgun sequence of Planotetraspora kaengkrachanensis NBRC 104272.</title>
        <authorList>
            <person name="Komaki H."/>
            <person name="Tamura T."/>
        </authorList>
    </citation>
    <scope>NUCLEOTIDE SEQUENCE [LARGE SCALE GENOMIC DNA]</scope>
    <source>
        <strain evidence="3 4">NBRC 104272</strain>
    </source>
</reference>
<feature type="compositionally biased region" description="Polar residues" evidence="1">
    <location>
        <begin position="89"/>
        <end position="101"/>
    </location>
</feature>
<evidence type="ECO:0000313" key="3">
    <source>
        <dbReference type="EMBL" id="GIG82717.1"/>
    </source>
</evidence>
<evidence type="ECO:0000256" key="1">
    <source>
        <dbReference type="SAM" id="MobiDB-lite"/>
    </source>
</evidence>
<dbReference type="Proteomes" id="UP000630097">
    <property type="component" value="Unassembled WGS sequence"/>
</dbReference>
<feature type="compositionally biased region" description="Basic residues" evidence="1">
    <location>
        <begin position="53"/>
        <end position="63"/>
    </location>
</feature>
<organism evidence="3 4">
    <name type="scientific">Planotetraspora kaengkrachanensis</name>
    <dbReference type="NCBI Taxonomy" id="575193"/>
    <lineage>
        <taxon>Bacteria</taxon>
        <taxon>Bacillati</taxon>
        <taxon>Actinomycetota</taxon>
        <taxon>Actinomycetes</taxon>
        <taxon>Streptosporangiales</taxon>
        <taxon>Streptosporangiaceae</taxon>
        <taxon>Planotetraspora</taxon>
    </lineage>
</organism>
<proteinExistence type="predicted"/>
<accession>A0A8J3PXD7</accession>
<sequence>MPNFKSLVGALAISTALTGGAVALGATVTTSAANASTVMGCGGGCGGGGCGRSHNRNHNRNHNRQWQQEHQRQHQNQHLMRDFTLIVSPFQNADTKANPWQRQDGDSTAKAFD</sequence>